<proteinExistence type="predicted"/>
<dbReference type="AlphaFoldDB" id="X1JBR2"/>
<keyword evidence="1" id="KW-0812">Transmembrane</keyword>
<evidence type="ECO:0000256" key="1">
    <source>
        <dbReference type="SAM" id="Phobius"/>
    </source>
</evidence>
<evidence type="ECO:0008006" key="3">
    <source>
        <dbReference type="Google" id="ProtNLM"/>
    </source>
</evidence>
<comment type="caution">
    <text evidence="2">The sequence shown here is derived from an EMBL/GenBank/DDBJ whole genome shotgun (WGS) entry which is preliminary data.</text>
</comment>
<organism evidence="2">
    <name type="scientific">marine sediment metagenome</name>
    <dbReference type="NCBI Taxonomy" id="412755"/>
    <lineage>
        <taxon>unclassified sequences</taxon>
        <taxon>metagenomes</taxon>
        <taxon>ecological metagenomes</taxon>
    </lineage>
</organism>
<sequence>SLSIGAFINLILIVKVMLIKIDWKWILKLFGILVVVITLFKVGSQFMNQLLLGSILLVSYILSMITLLLTKDDWNTLKSLSFLIKK</sequence>
<accession>X1JBR2</accession>
<feature type="transmembrane region" description="Helical" evidence="1">
    <location>
        <begin position="50"/>
        <end position="69"/>
    </location>
</feature>
<reference evidence="2" key="1">
    <citation type="journal article" date="2014" name="Front. Microbiol.">
        <title>High frequency of phylogenetically diverse reductive dehalogenase-homologous genes in deep subseafloor sedimentary metagenomes.</title>
        <authorList>
            <person name="Kawai M."/>
            <person name="Futagami T."/>
            <person name="Toyoda A."/>
            <person name="Takaki Y."/>
            <person name="Nishi S."/>
            <person name="Hori S."/>
            <person name="Arai W."/>
            <person name="Tsubouchi T."/>
            <person name="Morono Y."/>
            <person name="Uchiyama I."/>
            <person name="Ito T."/>
            <person name="Fujiyama A."/>
            <person name="Inagaki F."/>
            <person name="Takami H."/>
        </authorList>
    </citation>
    <scope>NUCLEOTIDE SEQUENCE</scope>
    <source>
        <strain evidence="2">Expedition CK06-06</strain>
    </source>
</reference>
<feature type="non-terminal residue" evidence="2">
    <location>
        <position position="1"/>
    </location>
</feature>
<dbReference type="EMBL" id="BARU01030784">
    <property type="protein sequence ID" value="GAH67198.1"/>
    <property type="molecule type" value="Genomic_DNA"/>
</dbReference>
<keyword evidence="1" id="KW-1133">Transmembrane helix</keyword>
<feature type="transmembrane region" description="Helical" evidence="1">
    <location>
        <begin position="25"/>
        <end position="44"/>
    </location>
</feature>
<gene>
    <name evidence="2" type="ORF">S03H2_48785</name>
</gene>
<keyword evidence="1" id="KW-0472">Membrane</keyword>
<name>X1JBR2_9ZZZZ</name>
<evidence type="ECO:0000313" key="2">
    <source>
        <dbReference type="EMBL" id="GAH67198.1"/>
    </source>
</evidence>
<protein>
    <recommendedName>
        <fullName evidence="3">Polysaccharide biosynthesis protein C-terminal domain-containing protein</fullName>
    </recommendedName>
</protein>